<protein>
    <submittedName>
        <fullName evidence="3">Amine-terminal domain cyclin</fullName>
    </submittedName>
</protein>
<accession>Q237D1</accession>
<gene>
    <name evidence="3" type="ORF">TTHERM_00082190</name>
</gene>
<dbReference type="OrthoDB" id="306099at2759"/>
<organism evidence="3 4">
    <name type="scientific">Tetrahymena thermophila (strain SB210)</name>
    <dbReference type="NCBI Taxonomy" id="312017"/>
    <lineage>
        <taxon>Eukaryota</taxon>
        <taxon>Sar</taxon>
        <taxon>Alveolata</taxon>
        <taxon>Ciliophora</taxon>
        <taxon>Intramacronucleata</taxon>
        <taxon>Oligohymenophorea</taxon>
        <taxon>Hymenostomatida</taxon>
        <taxon>Tetrahymenina</taxon>
        <taxon>Tetrahymenidae</taxon>
        <taxon>Tetrahymena</taxon>
    </lineage>
</organism>
<comment type="similarity">
    <text evidence="1">Belongs to the cyclin family.</text>
</comment>
<dbReference type="AlphaFoldDB" id="Q237D1"/>
<dbReference type="Pfam" id="PF00134">
    <property type="entry name" value="Cyclin_N"/>
    <property type="match status" value="1"/>
</dbReference>
<evidence type="ECO:0000313" key="4">
    <source>
        <dbReference type="Proteomes" id="UP000009168"/>
    </source>
</evidence>
<dbReference type="GeneID" id="7845854"/>
<dbReference type="SUPFAM" id="SSF47954">
    <property type="entry name" value="Cyclin-like"/>
    <property type="match status" value="1"/>
</dbReference>
<dbReference type="Proteomes" id="UP000009168">
    <property type="component" value="Unassembled WGS sequence"/>
</dbReference>
<name>Q237D1_TETTS</name>
<dbReference type="Gene3D" id="1.10.472.10">
    <property type="entry name" value="Cyclin-like"/>
    <property type="match status" value="1"/>
</dbReference>
<keyword evidence="4" id="KW-1185">Reference proteome</keyword>
<evidence type="ECO:0000256" key="1">
    <source>
        <dbReference type="RuleBase" id="RU000383"/>
    </source>
</evidence>
<dbReference type="RefSeq" id="XP_001012564.3">
    <property type="nucleotide sequence ID" value="XM_001012564.3"/>
</dbReference>
<dbReference type="KEGG" id="tet:TTHERM_00082190"/>
<dbReference type="SMART" id="SM00385">
    <property type="entry name" value="CYCLIN"/>
    <property type="match status" value="1"/>
</dbReference>
<keyword evidence="1" id="KW-0195">Cyclin</keyword>
<dbReference type="InterPro" id="IPR006671">
    <property type="entry name" value="Cyclin_N"/>
</dbReference>
<dbReference type="InParanoid" id="Q237D1"/>
<dbReference type="InterPro" id="IPR036915">
    <property type="entry name" value="Cyclin-like_sf"/>
</dbReference>
<evidence type="ECO:0000259" key="2">
    <source>
        <dbReference type="SMART" id="SM00385"/>
    </source>
</evidence>
<dbReference type="InterPro" id="IPR013763">
    <property type="entry name" value="Cyclin-like_dom"/>
</dbReference>
<dbReference type="EMBL" id="GG662749">
    <property type="protein sequence ID" value="EAR92319.3"/>
    <property type="molecule type" value="Genomic_DNA"/>
</dbReference>
<sequence length="309" mass="36208">MAAFSKLRGEKLIIIKQQLIFQPKTIFFVCVYLINIQNSACCFMKMNHHQNFEQFQFCSQLVWSVPSLFGIKVTEFLKHNLNEKRHEEYVKKSNINIPADLIAYIFQCSELLEVETIVHFHSIHLFHFYLERNPHELKSDLQLVCLVCLMLSSKLYEKCQICADNIIYISNYSYTKQDILKTENKILTSFNFQITLRDELLVDKVMIFLKLLDPLVASNTLEVFIKISIQLIEALYEDFLYIKNFPDMNLLSASIIQCASVLLTRHTGNMPIILRLSSLIKQNQLTVLQVSHQIFKKILKKEFMKGFSF</sequence>
<reference evidence="4" key="1">
    <citation type="journal article" date="2006" name="PLoS Biol.">
        <title>Macronuclear genome sequence of the ciliate Tetrahymena thermophila, a model eukaryote.</title>
        <authorList>
            <person name="Eisen J.A."/>
            <person name="Coyne R.S."/>
            <person name="Wu M."/>
            <person name="Wu D."/>
            <person name="Thiagarajan M."/>
            <person name="Wortman J.R."/>
            <person name="Badger J.H."/>
            <person name="Ren Q."/>
            <person name="Amedeo P."/>
            <person name="Jones K.M."/>
            <person name="Tallon L.J."/>
            <person name="Delcher A.L."/>
            <person name="Salzberg S.L."/>
            <person name="Silva J.C."/>
            <person name="Haas B.J."/>
            <person name="Majoros W.H."/>
            <person name="Farzad M."/>
            <person name="Carlton J.M."/>
            <person name="Smith R.K. Jr."/>
            <person name="Garg J."/>
            <person name="Pearlman R.E."/>
            <person name="Karrer K.M."/>
            <person name="Sun L."/>
            <person name="Manning G."/>
            <person name="Elde N.C."/>
            <person name="Turkewitz A.P."/>
            <person name="Asai D.J."/>
            <person name="Wilkes D.E."/>
            <person name="Wang Y."/>
            <person name="Cai H."/>
            <person name="Collins K."/>
            <person name="Stewart B.A."/>
            <person name="Lee S.R."/>
            <person name="Wilamowska K."/>
            <person name="Weinberg Z."/>
            <person name="Ruzzo W.L."/>
            <person name="Wloga D."/>
            <person name="Gaertig J."/>
            <person name="Frankel J."/>
            <person name="Tsao C.-C."/>
            <person name="Gorovsky M.A."/>
            <person name="Keeling P.J."/>
            <person name="Waller R.F."/>
            <person name="Patron N.J."/>
            <person name="Cherry J.M."/>
            <person name="Stover N.A."/>
            <person name="Krieger C.J."/>
            <person name="del Toro C."/>
            <person name="Ryder H.F."/>
            <person name="Williamson S.C."/>
            <person name="Barbeau R.A."/>
            <person name="Hamilton E.P."/>
            <person name="Orias E."/>
        </authorList>
    </citation>
    <scope>NUCLEOTIDE SEQUENCE [LARGE SCALE GENOMIC DNA]</scope>
    <source>
        <strain evidence="4">SB210</strain>
    </source>
</reference>
<feature type="domain" description="Cyclin-like" evidence="2">
    <location>
        <begin position="103"/>
        <end position="188"/>
    </location>
</feature>
<dbReference type="HOGENOM" id="CLU_1047597_0_0_1"/>
<proteinExistence type="inferred from homology"/>
<dbReference type="SMR" id="Q237D1"/>
<evidence type="ECO:0000313" key="3">
    <source>
        <dbReference type="EMBL" id="EAR92319.3"/>
    </source>
</evidence>